<comment type="subcellular location">
    <subcellularLocation>
        <location evidence="1">Membrane</location>
        <topology evidence="1">Multi-pass membrane protein</topology>
    </subcellularLocation>
</comment>
<feature type="transmembrane region" description="Helical" evidence="7">
    <location>
        <begin position="36"/>
        <end position="55"/>
    </location>
</feature>
<dbReference type="AlphaFoldDB" id="A0A5B9MD25"/>
<dbReference type="GO" id="GO:1902600">
    <property type="term" value="P:proton transmembrane transport"/>
    <property type="evidence" value="ECO:0007669"/>
    <property type="project" value="InterPro"/>
</dbReference>
<dbReference type="EMBL" id="CP036264">
    <property type="protein sequence ID" value="QEF98419.1"/>
    <property type="molecule type" value="Genomic_DNA"/>
</dbReference>
<feature type="transmembrane region" description="Helical" evidence="7">
    <location>
        <begin position="330"/>
        <end position="351"/>
    </location>
</feature>
<accession>A0A5B9MD25</accession>
<dbReference type="InterPro" id="IPR006153">
    <property type="entry name" value="Cation/H_exchanger_TM"/>
</dbReference>
<feature type="transmembrane region" description="Helical" evidence="7">
    <location>
        <begin position="301"/>
        <end position="323"/>
    </location>
</feature>
<sequence>MGGLMELWTILRDIVVLLGASLLVGGVFSRFGQSPIVGYLFAGMILGGPGSVHAVGSEHEIEAIAELGVALLLFSLGLEFSVQRLKKLGAKPLLGGASQVVFTIALAFAGASLFGLGVKESVAFGAMVALSSTAVVLRILAERGEVEMPHGRNSLGVLLTQDIAVVPLALLMTILGGEGSAGEMLWNVGRLLLMAGGLILGLLLLTKIAVLTLGTLTLHRNRELTVIFAVVTGLGAAWASHAVGISPAMGAFLAGMLLGSSAFATQIRADISPLQVVLLTLFFGAAGMVADPIWIVKHGHIVGMVVAALIVGKLLVIWVIFAMLGQTTRVSVATGLCLAQVGEFAFVLGSIGRTSGVVSEDTYALVVSAAIVSFFLSAFLVPAAPRLGNWVASLSGTQTEATDDSDPLSPPPDVAIIGFGPAGQIAARPLIDKGLRVTIIELNQVGVRKAKQLGFHAEIGDATQSDVLEHARLNECKAIVITVPHHQSAMTILKHVRRNAPYVHTIVRSRYELHTDDFVSAGAHVVTGDEQQVGESLAGHLDEWLTTRESSYDPASSGTRSA</sequence>
<evidence type="ECO:0000256" key="4">
    <source>
        <dbReference type="ARBA" id="ARBA00022692"/>
    </source>
</evidence>
<keyword evidence="3" id="KW-0813">Transport</keyword>
<feature type="transmembrane region" description="Helical" evidence="7">
    <location>
        <begin position="61"/>
        <end position="81"/>
    </location>
</feature>
<protein>
    <submittedName>
        <fullName evidence="9">Glutathione-regulated potassium-efflux system protein KefC</fullName>
    </submittedName>
</protein>
<gene>
    <name evidence="9" type="primary">kefC_2</name>
    <name evidence="9" type="ORF">Mal15_24710</name>
</gene>
<dbReference type="PANTHER" id="PTHR42751:SF6">
    <property type="entry name" value="CONSERVED INTEGRAL MEMBRANE TRANSPORT PROTEIN-RELATED"/>
    <property type="match status" value="1"/>
</dbReference>
<keyword evidence="4 7" id="KW-0812">Transmembrane</keyword>
<comment type="similarity">
    <text evidence="2">Belongs to the monovalent cation:proton antiporter 2 (CPA2) transporter (TC 2.A.37) family.</text>
</comment>
<keyword evidence="10" id="KW-1185">Reference proteome</keyword>
<evidence type="ECO:0000256" key="6">
    <source>
        <dbReference type="ARBA" id="ARBA00023136"/>
    </source>
</evidence>
<dbReference type="Pfam" id="PF00999">
    <property type="entry name" value="Na_H_Exchanger"/>
    <property type="match status" value="1"/>
</dbReference>
<dbReference type="InterPro" id="IPR003148">
    <property type="entry name" value="RCK_N"/>
</dbReference>
<reference evidence="9 10" key="1">
    <citation type="submission" date="2019-02" db="EMBL/GenBank/DDBJ databases">
        <title>Planctomycetal bacteria perform biofilm scaping via a novel small molecule.</title>
        <authorList>
            <person name="Jeske O."/>
            <person name="Boedeker C."/>
            <person name="Wiegand S."/>
            <person name="Breitling P."/>
            <person name="Kallscheuer N."/>
            <person name="Jogler M."/>
            <person name="Rohde M."/>
            <person name="Petersen J."/>
            <person name="Medema M.H."/>
            <person name="Surup F."/>
            <person name="Jogler C."/>
        </authorList>
    </citation>
    <scope>NUCLEOTIDE SEQUENCE [LARGE SCALE GENOMIC DNA]</scope>
    <source>
        <strain evidence="9 10">Mal15</strain>
    </source>
</reference>
<feature type="transmembrane region" description="Helical" evidence="7">
    <location>
        <begin position="6"/>
        <end position="29"/>
    </location>
</feature>
<feature type="transmembrane region" description="Helical" evidence="7">
    <location>
        <begin position="222"/>
        <end position="239"/>
    </location>
</feature>
<proteinExistence type="inferred from homology"/>
<evidence type="ECO:0000259" key="8">
    <source>
        <dbReference type="PROSITE" id="PS51201"/>
    </source>
</evidence>
<dbReference type="GO" id="GO:0006813">
    <property type="term" value="P:potassium ion transport"/>
    <property type="evidence" value="ECO:0007669"/>
    <property type="project" value="InterPro"/>
</dbReference>
<dbReference type="InterPro" id="IPR036291">
    <property type="entry name" value="NAD(P)-bd_dom_sf"/>
</dbReference>
<feature type="transmembrane region" description="Helical" evidence="7">
    <location>
        <begin position="122"/>
        <end position="141"/>
    </location>
</feature>
<dbReference type="Pfam" id="PF02254">
    <property type="entry name" value="TrkA_N"/>
    <property type="match status" value="1"/>
</dbReference>
<dbReference type="Gene3D" id="1.20.1530.20">
    <property type="match status" value="1"/>
</dbReference>
<dbReference type="Gene3D" id="3.40.50.720">
    <property type="entry name" value="NAD(P)-binding Rossmann-like Domain"/>
    <property type="match status" value="1"/>
</dbReference>
<evidence type="ECO:0000256" key="7">
    <source>
        <dbReference type="SAM" id="Phobius"/>
    </source>
</evidence>
<dbReference type="Proteomes" id="UP000321353">
    <property type="component" value="Chromosome"/>
</dbReference>
<feature type="transmembrane region" description="Helical" evidence="7">
    <location>
        <begin position="245"/>
        <end position="264"/>
    </location>
</feature>
<feature type="transmembrane region" description="Helical" evidence="7">
    <location>
        <begin position="363"/>
        <end position="384"/>
    </location>
</feature>
<evidence type="ECO:0000256" key="2">
    <source>
        <dbReference type="ARBA" id="ARBA00005551"/>
    </source>
</evidence>
<dbReference type="PROSITE" id="PS51201">
    <property type="entry name" value="RCK_N"/>
    <property type="match status" value="1"/>
</dbReference>
<dbReference type="KEGG" id="smam:Mal15_24710"/>
<organism evidence="9 10">
    <name type="scientific">Stieleria maiorica</name>
    <dbReference type="NCBI Taxonomy" id="2795974"/>
    <lineage>
        <taxon>Bacteria</taxon>
        <taxon>Pseudomonadati</taxon>
        <taxon>Planctomycetota</taxon>
        <taxon>Planctomycetia</taxon>
        <taxon>Pirellulales</taxon>
        <taxon>Pirellulaceae</taxon>
        <taxon>Stieleria</taxon>
    </lineage>
</organism>
<feature type="transmembrane region" description="Helical" evidence="7">
    <location>
        <begin position="188"/>
        <end position="210"/>
    </location>
</feature>
<name>A0A5B9MD25_9BACT</name>
<evidence type="ECO:0000313" key="9">
    <source>
        <dbReference type="EMBL" id="QEF98419.1"/>
    </source>
</evidence>
<keyword evidence="6 7" id="KW-0472">Membrane</keyword>
<feature type="transmembrane region" description="Helical" evidence="7">
    <location>
        <begin position="276"/>
        <end position="295"/>
    </location>
</feature>
<evidence type="ECO:0000256" key="1">
    <source>
        <dbReference type="ARBA" id="ARBA00004141"/>
    </source>
</evidence>
<evidence type="ECO:0000256" key="3">
    <source>
        <dbReference type="ARBA" id="ARBA00022448"/>
    </source>
</evidence>
<dbReference type="PANTHER" id="PTHR42751">
    <property type="entry name" value="SODIUM/HYDROGEN EXCHANGER FAMILY/TRKA DOMAIN PROTEIN"/>
    <property type="match status" value="1"/>
</dbReference>
<dbReference type="GO" id="GO:0016020">
    <property type="term" value="C:membrane"/>
    <property type="evidence" value="ECO:0007669"/>
    <property type="project" value="UniProtKB-SubCell"/>
</dbReference>
<feature type="transmembrane region" description="Helical" evidence="7">
    <location>
        <begin position="153"/>
        <end position="176"/>
    </location>
</feature>
<dbReference type="GO" id="GO:0015297">
    <property type="term" value="F:antiporter activity"/>
    <property type="evidence" value="ECO:0007669"/>
    <property type="project" value="InterPro"/>
</dbReference>
<evidence type="ECO:0000313" key="10">
    <source>
        <dbReference type="Proteomes" id="UP000321353"/>
    </source>
</evidence>
<evidence type="ECO:0000256" key="5">
    <source>
        <dbReference type="ARBA" id="ARBA00022989"/>
    </source>
</evidence>
<feature type="transmembrane region" description="Helical" evidence="7">
    <location>
        <begin position="93"/>
        <end position="116"/>
    </location>
</feature>
<dbReference type="InterPro" id="IPR038770">
    <property type="entry name" value="Na+/solute_symporter_sf"/>
</dbReference>
<keyword evidence="5 7" id="KW-1133">Transmembrane helix</keyword>
<dbReference type="SUPFAM" id="SSF51735">
    <property type="entry name" value="NAD(P)-binding Rossmann-fold domains"/>
    <property type="match status" value="1"/>
</dbReference>
<feature type="domain" description="RCK N-terminal" evidence="8">
    <location>
        <begin position="411"/>
        <end position="527"/>
    </location>
</feature>